<evidence type="ECO:0000313" key="3">
    <source>
        <dbReference type="Proteomes" id="UP000230790"/>
    </source>
</evidence>
<sequence length="90" mass="10192">MPKIASFQSQLTTRLLAWGLFNVIIGALLQGTPSPFWRAFGQQSIGWGVINTALAIFGRRGLRRKLARGYPTEEAQRDAHNLRRILWINT</sequence>
<gene>
    <name evidence="2" type="ORF">CUN48_15425</name>
</gene>
<feature type="non-terminal residue" evidence="2">
    <location>
        <position position="90"/>
    </location>
</feature>
<dbReference type="EMBL" id="PGTN01000455">
    <property type="protein sequence ID" value="PJF46120.1"/>
    <property type="molecule type" value="Genomic_DNA"/>
</dbReference>
<protein>
    <submittedName>
        <fullName evidence="2">Uncharacterized protein</fullName>
    </submittedName>
</protein>
<keyword evidence="1" id="KW-1133">Transmembrane helix</keyword>
<dbReference type="AlphaFoldDB" id="A0A2M8Q8M5"/>
<keyword evidence="1" id="KW-0472">Membrane</keyword>
<feature type="transmembrane region" description="Helical" evidence="1">
    <location>
        <begin position="12"/>
        <end position="30"/>
    </location>
</feature>
<dbReference type="Pfam" id="PF22503">
    <property type="entry name" value="DUF6992"/>
    <property type="match status" value="1"/>
</dbReference>
<evidence type="ECO:0000313" key="2">
    <source>
        <dbReference type="EMBL" id="PJF46120.1"/>
    </source>
</evidence>
<reference evidence="2 3" key="1">
    <citation type="submission" date="2017-11" db="EMBL/GenBank/DDBJ databases">
        <title>Evolution of Phototrophy in the Chloroflexi Phylum Driven by Horizontal Gene Transfer.</title>
        <authorList>
            <person name="Ward L.M."/>
            <person name="Hemp J."/>
            <person name="Shih P.M."/>
            <person name="Mcglynn S.E."/>
            <person name="Fischer W."/>
        </authorList>
    </citation>
    <scope>NUCLEOTIDE SEQUENCE [LARGE SCALE GENOMIC DNA]</scope>
    <source>
        <strain evidence="2">JP3_7</strain>
    </source>
</reference>
<comment type="caution">
    <text evidence="2">The sequence shown here is derived from an EMBL/GenBank/DDBJ whole genome shotgun (WGS) entry which is preliminary data.</text>
</comment>
<dbReference type="Proteomes" id="UP000230790">
    <property type="component" value="Unassembled WGS sequence"/>
</dbReference>
<proteinExistence type="predicted"/>
<evidence type="ECO:0000256" key="1">
    <source>
        <dbReference type="SAM" id="Phobius"/>
    </source>
</evidence>
<organism evidence="2 3">
    <name type="scientific">Candidatus Thermofonsia Clade 3 bacterium</name>
    <dbReference type="NCBI Taxonomy" id="2364212"/>
    <lineage>
        <taxon>Bacteria</taxon>
        <taxon>Bacillati</taxon>
        <taxon>Chloroflexota</taxon>
        <taxon>Candidatus Thermofontia</taxon>
        <taxon>Candidatus Thermofonsia Clade 3</taxon>
    </lineage>
</organism>
<name>A0A2M8Q8M5_9CHLR</name>
<dbReference type="InterPro" id="IPR054261">
    <property type="entry name" value="DUF6992"/>
</dbReference>
<accession>A0A2M8Q8M5</accession>
<feature type="transmembrane region" description="Helical" evidence="1">
    <location>
        <begin position="36"/>
        <end position="58"/>
    </location>
</feature>
<keyword evidence="1" id="KW-0812">Transmembrane</keyword>